<sequence>MGDEYESDNDHMMTKLVLPNGTIKRDFVVRTKTDVSREKVRILSDVQLRVPPPEELMLVILDEHGNEEVMDESKKMDFYRNSISVGTIEIRDKNSAVRSTPTGHKTPLESFGVCTKQQ</sequence>
<evidence type="ECO:0000313" key="2">
    <source>
        <dbReference type="Proteomes" id="UP001497497"/>
    </source>
</evidence>
<accession>A0AAV2HP89</accession>
<name>A0AAV2HP89_LYMST</name>
<keyword evidence="2" id="KW-1185">Reference proteome</keyword>
<organism evidence="1 2">
    <name type="scientific">Lymnaea stagnalis</name>
    <name type="common">Great pond snail</name>
    <name type="synonym">Helix stagnalis</name>
    <dbReference type="NCBI Taxonomy" id="6523"/>
    <lineage>
        <taxon>Eukaryota</taxon>
        <taxon>Metazoa</taxon>
        <taxon>Spiralia</taxon>
        <taxon>Lophotrochozoa</taxon>
        <taxon>Mollusca</taxon>
        <taxon>Gastropoda</taxon>
        <taxon>Heterobranchia</taxon>
        <taxon>Euthyneura</taxon>
        <taxon>Panpulmonata</taxon>
        <taxon>Hygrophila</taxon>
        <taxon>Lymnaeoidea</taxon>
        <taxon>Lymnaeidae</taxon>
        <taxon>Lymnaea</taxon>
    </lineage>
</organism>
<gene>
    <name evidence="1" type="ORF">GSLYS_00009835001</name>
</gene>
<reference evidence="1 2" key="1">
    <citation type="submission" date="2024-04" db="EMBL/GenBank/DDBJ databases">
        <authorList>
            <consortium name="Genoscope - CEA"/>
            <person name="William W."/>
        </authorList>
    </citation>
    <scope>NUCLEOTIDE SEQUENCE [LARGE SCALE GENOMIC DNA]</scope>
</reference>
<dbReference type="Proteomes" id="UP001497497">
    <property type="component" value="Unassembled WGS sequence"/>
</dbReference>
<dbReference type="AlphaFoldDB" id="A0AAV2HP89"/>
<proteinExistence type="predicted"/>
<dbReference type="EMBL" id="CAXITT010000214">
    <property type="protein sequence ID" value="CAL1535875.1"/>
    <property type="molecule type" value="Genomic_DNA"/>
</dbReference>
<evidence type="ECO:0000313" key="1">
    <source>
        <dbReference type="EMBL" id="CAL1535875.1"/>
    </source>
</evidence>
<protein>
    <submittedName>
        <fullName evidence="1">Uncharacterized protein</fullName>
    </submittedName>
</protein>
<comment type="caution">
    <text evidence="1">The sequence shown here is derived from an EMBL/GenBank/DDBJ whole genome shotgun (WGS) entry which is preliminary data.</text>
</comment>